<dbReference type="GO" id="GO:0097272">
    <property type="term" value="P:ammonium homeostasis"/>
    <property type="evidence" value="ECO:0007669"/>
    <property type="project" value="TreeGrafter"/>
</dbReference>
<dbReference type="InterPro" id="IPR002229">
    <property type="entry name" value="RhesusRHD"/>
</dbReference>
<evidence type="ECO:0000256" key="5">
    <source>
        <dbReference type="ARBA" id="ARBA00023136"/>
    </source>
</evidence>
<feature type="compositionally biased region" description="Low complexity" evidence="6">
    <location>
        <begin position="50"/>
        <end position="61"/>
    </location>
</feature>
<organism evidence="9 10">
    <name type="scientific">Macrostomum lignano</name>
    <dbReference type="NCBI Taxonomy" id="282301"/>
    <lineage>
        <taxon>Eukaryota</taxon>
        <taxon>Metazoa</taxon>
        <taxon>Spiralia</taxon>
        <taxon>Lophotrochozoa</taxon>
        <taxon>Platyhelminthes</taxon>
        <taxon>Rhabditophora</taxon>
        <taxon>Macrostomorpha</taxon>
        <taxon>Macrostomida</taxon>
        <taxon>Macrostomidae</taxon>
        <taxon>Macrostomum</taxon>
    </lineage>
</organism>
<dbReference type="PRINTS" id="PR00342">
    <property type="entry name" value="RHESUSRHD"/>
</dbReference>
<feature type="transmembrane region" description="Helical" evidence="7">
    <location>
        <begin position="418"/>
        <end position="440"/>
    </location>
</feature>
<feature type="transmembrane region" description="Helical" evidence="7">
    <location>
        <begin position="210"/>
        <end position="232"/>
    </location>
</feature>
<evidence type="ECO:0000313" key="10">
    <source>
        <dbReference type="WBParaSite" id="maker-unitig_35473-snap-gene-0.2-mRNA-1"/>
    </source>
</evidence>
<keyword evidence="9" id="KW-1185">Reference proteome</keyword>
<name>A0A1I8FIL2_9PLAT</name>
<dbReference type="GO" id="GO:0008519">
    <property type="term" value="F:ammonium channel activity"/>
    <property type="evidence" value="ECO:0007669"/>
    <property type="project" value="InterPro"/>
</dbReference>
<keyword evidence="4 7" id="KW-1133">Transmembrane helix</keyword>
<comment type="subcellular location">
    <subcellularLocation>
        <location evidence="1">Membrane</location>
        <topology evidence="1">Multi-pass membrane protein</topology>
    </subcellularLocation>
</comment>
<proteinExistence type="inferred from homology"/>
<feature type="transmembrane region" description="Helical" evidence="7">
    <location>
        <begin position="365"/>
        <end position="383"/>
    </location>
</feature>
<feature type="domain" description="Ammonium transporter AmtB-like" evidence="8">
    <location>
        <begin position="191"/>
        <end position="480"/>
    </location>
</feature>
<dbReference type="PANTHER" id="PTHR11730">
    <property type="entry name" value="AMMONIUM TRANSPORTER"/>
    <property type="match status" value="1"/>
</dbReference>
<keyword evidence="3 7" id="KW-0812">Transmembrane</keyword>
<reference evidence="10" key="1">
    <citation type="submission" date="2016-11" db="UniProtKB">
        <authorList>
            <consortium name="WormBaseParasite"/>
        </authorList>
    </citation>
    <scope>IDENTIFICATION</scope>
</reference>
<dbReference type="PANTHER" id="PTHR11730:SF60">
    <property type="entry name" value="RH50, ISOFORM D"/>
    <property type="match status" value="1"/>
</dbReference>
<feature type="transmembrane region" description="Helical" evidence="7">
    <location>
        <begin position="461"/>
        <end position="480"/>
    </location>
</feature>
<dbReference type="WBParaSite" id="maker-unitig_35473-snap-gene-0.2-mRNA-1">
    <property type="protein sequence ID" value="maker-unitig_35473-snap-gene-0.2-mRNA-1"/>
    <property type="gene ID" value="maker-unitig_35473-snap-gene-0.2"/>
</dbReference>
<evidence type="ECO:0000313" key="9">
    <source>
        <dbReference type="Proteomes" id="UP000095280"/>
    </source>
</evidence>
<feature type="region of interest" description="Disordered" evidence="6">
    <location>
        <begin position="34"/>
        <end position="75"/>
    </location>
</feature>
<feature type="compositionally biased region" description="Basic and acidic residues" evidence="6">
    <location>
        <begin position="37"/>
        <end position="49"/>
    </location>
</feature>
<feature type="transmembrane region" description="Helical" evidence="7">
    <location>
        <begin position="149"/>
        <end position="167"/>
    </location>
</feature>
<evidence type="ECO:0000256" key="4">
    <source>
        <dbReference type="ARBA" id="ARBA00022989"/>
    </source>
</evidence>
<dbReference type="AlphaFoldDB" id="A0A1I8FIL2"/>
<sequence length="537" mass="58022">QRLLYSKVHNTRKYRTSDLRRKFEPECAAGPAFLFGEGREGRPEVKEVSRSGPRASRSPGPERLPEKPGRHAMPGQPEVALSIKKAAVTSMACQASCARSAALLTYDVTARQPGDPSSAAARDFVLSFAFLPQSPGSAAATMEFGNAKFGAVALALQALFVALFCRIRQVRTSRRTPGCGATQPDGSDRRRWRAENSLGPNYPMFQDVHVMIFAGFGFLMTFLNGACLVNGFFHLKDAKFSIDIQGLLAADFACAAVLISFARDAGPACLVLSLVEIPIFVANEYVGLYIFKAADMGGSMFVHVFGAYFGIAASKALTAPGDGKNSNDHSGYSSATCTIFLWLYWPSFNAGLASGDDKHRAVINTYLSLAACTVVAYAASALFEKGKFEMKRHAGGGAAWGVAVGTVADMMIRPYGALIIGCLAGLLSVFGYAVIAVSTWQKAARRQHPGHMRGHVNNLHGMPGLLAGLLGIIYSASASLDDYGNGFFGYGRQFTANGSAFEYVVKDGTLSVERRRRRPLRRGRKRLFRPPRWDSRC</sequence>
<keyword evidence="5 7" id="KW-0472">Membrane</keyword>
<dbReference type="InterPro" id="IPR029020">
    <property type="entry name" value="Ammonium/urea_transptr"/>
</dbReference>
<dbReference type="Gene3D" id="1.10.3430.10">
    <property type="entry name" value="Ammonium transporter AmtB like domains"/>
    <property type="match status" value="1"/>
</dbReference>
<evidence type="ECO:0000256" key="1">
    <source>
        <dbReference type="ARBA" id="ARBA00004141"/>
    </source>
</evidence>
<evidence type="ECO:0000256" key="7">
    <source>
        <dbReference type="SAM" id="Phobius"/>
    </source>
</evidence>
<evidence type="ECO:0000256" key="6">
    <source>
        <dbReference type="SAM" id="MobiDB-lite"/>
    </source>
</evidence>
<dbReference type="Proteomes" id="UP000095280">
    <property type="component" value="Unplaced"/>
</dbReference>
<evidence type="ECO:0000256" key="3">
    <source>
        <dbReference type="ARBA" id="ARBA00022692"/>
    </source>
</evidence>
<feature type="transmembrane region" description="Helical" evidence="7">
    <location>
        <begin position="244"/>
        <end position="262"/>
    </location>
</feature>
<dbReference type="SUPFAM" id="SSF111352">
    <property type="entry name" value="Ammonium transporter"/>
    <property type="match status" value="1"/>
</dbReference>
<dbReference type="Pfam" id="PF00909">
    <property type="entry name" value="Ammonium_transp"/>
    <property type="match status" value="1"/>
</dbReference>
<feature type="transmembrane region" description="Helical" evidence="7">
    <location>
        <begin position="269"/>
        <end position="291"/>
    </location>
</feature>
<evidence type="ECO:0000259" key="8">
    <source>
        <dbReference type="Pfam" id="PF00909"/>
    </source>
</evidence>
<evidence type="ECO:0000256" key="2">
    <source>
        <dbReference type="ARBA" id="ARBA00011036"/>
    </source>
</evidence>
<comment type="similarity">
    <text evidence="2">Belongs to the ammonium transporter (TC 2.A.49) family. Rh subfamily.</text>
</comment>
<feature type="transmembrane region" description="Helical" evidence="7">
    <location>
        <begin position="329"/>
        <end position="345"/>
    </location>
</feature>
<accession>A0A1I8FIL2</accession>
<protein>
    <submittedName>
        <fullName evidence="10">Ammonium_transp domain-containing protein</fullName>
    </submittedName>
</protein>
<dbReference type="InterPro" id="IPR024041">
    <property type="entry name" value="NH4_transpt_AmtB-like_dom"/>
</dbReference>
<dbReference type="GO" id="GO:0005886">
    <property type="term" value="C:plasma membrane"/>
    <property type="evidence" value="ECO:0007669"/>
    <property type="project" value="InterPro"/>
</dbReference>